<organism evidence="3 4">
    <name type="scientific">Mucilaginibacter pineti</name>
    <dbReference type="NCBI Taxonomy" id="1391627"/>
    <lineage>
        <taxon>Bacteria</taxon>
        <taxon>Pseudomonadati</taxon>
        <taxon>Bacteroidota</taxon>
        <taxon>Sphingobacteriia</taxon>
        <taxon>Sphingobacteriales</taxon>
        <taxon>Sphingobacteriaceae</taxon>
        <taxon>Mucilaginibacter</taxon>
    </lineage>
</organism>
<gene>
    <name evidence="3" type="ORF">SAMN05216464_115101</name>
</gene>
<feature type="compositionally biased region" description="Basic and acidic residues" evidence="1">
    <location>
        <begin position="232"/>
        <end position="255"/>
    </location>
</feature>
<dbReference type="Proteomes" id="UP000199072">
    <property type="component" value="Unassembled WGS sequence"/>
</dbReference>
<dbReference type="EMBL" id="FNAI01000015">
    <property type="protein sequence ID" value="SDF27859.1"/>
    <property type="molecule type" value="Genomic_DNA"/>
</dbReference>
<protein>
    <recommendedName>
        <fullName evidence="2">DUF4099 domain-containing protein</fullName>
    </recommendedName>
</protein>
<sequence>MTDQLFDEQVLPMEDLEKIGLAKNGRLILSEEDLKALLSGRRTDMLRLENLISEGIHILAMDAKLSLKQNEAGHLDLLIHPIYREAEYPKYLTDSEAEALEKGELVNIKKVLSDTDGKETDILIEFDKDTNEFIITDTEKILVPDFVNNEKLTLEQKESYRKGKEVELKDGTKFQYSGTNRQGISANKLALVASILIDGGVSYLLFKGLNALYGEKKEDENRKHYGKGYHQALKDMQAEGKEKGQKMEFQQKNEYSRGYSRSGMKR</sequence>
<dbReference type="Pfam" id="PF13351">
    <property type="entry name" value="DUF4099"/>
    <property type="match status" value="1"/>
</dbReference>
<evidence type="ECO:0000313" key="3">
    <source>
        <dbReference type="EMBL" id="SDF27859.1"/>
    </source>
</evidence>
<reference evidence="3 4" key="1">
    <citation type="submission" date="2016-10" db="EMBL/GenBank/DDBJ databases">
        <authorList>
            <person name="de Groot N.N."/>
        </authorList>
    </citation>
    <scope>NUCLEOTIDE SEQUENCE [LARGE SCALE GENOMIC DNA]</scope>
    <source>
        <strain evidence="3 4">47C3B</strain>
    </source>
</reference>
<feature type="domain" description="DUF4099" evidence="2">
    <location>
        <begin position="6"/>
        <end position="88"/>
    </location>
</feature>
<dbReference type="STRING" id="1391627.SAMN05216464_115101"/>
<name>A0A1G7JTT3_9SPHI</name>
<feature type="region of interest" description="Disordered" evidence="1">
    <location>
        <begin position="223"/>
        <end position="266"/>
    </location>
</feature>
<dbReference type="OrthoDB" id="835269at2"/>
<accession>A0A1G7JTT3</accession>
<dbReference type="RefSeq" id="WP_091154260.1">
    <property type="nucleotide sequence ID" value="NZ_FNAI01000015.1"/>
</dbReference>
<evidence type="ECO:0000259" key="2">
    <source>
        <dbReference type="Pfam" id="PF13351"/>
    </source>
</evidence>
<evidence type="ECO:0000256" key="1">
    <source>
        <dbReference type="SAM" id="MobiDB-lite"/>
    </source>
</evidence>
<dbReference type="InterPro" id="IPR025343">
    <property type="entry name" value="DUF4099"/>
</dbReference>
<evidence type="ECO:0000313" key="4">
    <source>
        <dbReference type="Proteomes" id="UP000199072"/>
    </source>
</evidence>
<proteinExistence type="predicted"/>
<keyword evidence="4" id="KW-1185">Reference proteome</keyword>
<dbReference type="AlphaFoldDB" id="A0A1G7JTT3"/>